<dbReference type="AlphaFoldDB" id="A0A673BI05"/>
<dbReference type="PANTHER" id="PTHR22803">
    <property type="entry name" value="MANNOSE, PHOSPHOLIPASE, LECTIN RECEPTOR RELATED"/>
    <property type="match status" value="1"/>
</dbReference>
<dbReference type="InterPro" id="IPR033989">
    <property type="entry name" value="CD209-like_CTLD"/>
</dbReference>
<dbReference type="InterPro" id="IPR050111">
    <property type="entry name" value="C-type_lectin/snaclec_domain"/>
</dbReference>
<dbReference type="SMART" id="SM00034">
    <property type="entry name" value="CLECT"/>
    <property type="match status" value="1"/>
</dbReference>
<evidence type="ECO:0000259" key="3">
    <source>
        <dbReference type="PROSITE" id="PS50041"/>
    </source>
</evidence>
<protein>
    <submittedName>
        <fullName evidence="4">Zgc:174904</fullName>
    </submittedName>
</protein>
<accession>A0A673BI05</accession>
<dbReference type="Gene3D" id="3.10.100.10">
    <property type="entry name" value="Mannose-Binding Protein A, subunit A"/>
    <property type="match status" value="1"/>
</dbReference>
<dbReference type="CDD" id="cd03590">
    <property type="entry name" value="CLECT_DC-SIGN_like"/>
    <property type="match status" value="1"/>
</dbReference>
<feature type="coiled-coil region" evidence="2">
    <location>
        <begin position="41"/>
        <end position="71"/>
    </location>
</feature>
<dbReference type="PROSITE" id="PS50041">
    <property type="entry name" value="C_TYPE_LECTIN_2"/>
    <property type="match status" value="1"/>
</dbReference>
<keyword evidence="2" id="KW-0175">Coiled coil</keyword>
<dbReference type="GO" id="GO:0030246">
    <property type="term" value="F:carbohydrate binding"/>
    <property type="evidence" value="ECO:0007669"/>
    <property type="project" value="UniProtKB-KW"/>
</dbReference>
<evidence type="ECO:0000256" key="1">
    <source>
        <dbReference type="ARBA" id="ARBA00022734"/>
    </source>
</evidence>
<dbReference type="Ensembl" id="ENSSORT00005041329.1">
    <property type="protein sequence ID" value="ENSSORP00005040292.1"/>
    <property type="gene ID" value="ENSSORG00005018797.1"/>
</dbReference>
<feature type="domain" description="C-type lectin" evidence="3">
    <location>
        <begin position="94"/>
        <end position="216"/>
    </location>
</feature>
<dbReference type="Proteomes" id="UP000472271">
    <property type="component" value="Unassembled WGS sequence"/>
</dbReference>
<dbReference type="InterPro" id="IPR016187">
    <property type="entry name" value="CTDL_fold"/>
</dbReference>
<dbReference type="InParanoid" id="A0A673BI05"/>
<dbReference type="InterPro" id="IPR001304">
    <property type="entry name" value="C-type_lectin-like"/>
</dbReference>
<evidence type="ECO:0000313" key="5">
    <source>
        <dbReference type="Proteomes" id="UP000472271"/>
    </source>
</evidence>
<reference evidence="4" key="1">
    <citation type="submission" date="2025-08" db="UniProtKB">
        <authorList>
            <consortium name="Ensembl"/>
        </authorList>
    </citation>
    <scope>IDENTIFICATION</scope>
</reference>
<name>A0A673BI05_9TELE</name>
<organism evidence="4 5">
    <name type="scientific">Sphaeramia orbicularis</name>
    <name type="common">orbiculate cardinalfish</name>
    <dbReference type="NCBI Taxonomy" id="375764"/>
    <lineage>
        <taxon>Eukaryota</taxon>
        <taxon>Metazoa</taxon>
        <taxon>Chordata</taxon>
        <taxon>Craniata</taxon>
        <taxon>Vertebrata</taxon>
        <taxon>Euteleostomi</taxon>
        <taxon>Actinopterygii</taxon>
        <taxon>Neopterygii</taxon>
        <taxon>Teleostei</taxon>
        <taxon>Neoteleostei</taxon>
        <taxon>Acanthomorphata</taxon>
        <taxon>Gobiaria</taxon>
        <taxon>Kurtiformes</taxon>
        <taxon>Apogonoidei</taxon>
        <taxon>Apogonidae</taxon>
        <taxon>Apogoninae</taxon>
        <taxon>Sphaeramia</taxon>
    </lineage>
</organism>
<evidence type="ECO:0000313" key="4">
    <source>
        <dbReference type="Ensembl" id="ENSSORP00005040292.1"/>
    </source>
</evidence>
<dbReference type="SUPFAM" id="SSF56436">
    <property type="entry name" value="C-type lectin-like"/>
    <property type="match status" value="1"/>
</dbReference>
<keyword evidence="1" id="KW-0430">Lectin</keyword>
<evidence type="ECO:0000256" key="2">
    <source>
        <dbReference type="SAM" id="Coils"/>
    </source>
</evidence>
<sequence length="229" mass="25626">NMAGFSESQVNVEGSTGVEVYQNQQRGGESSSQLQTQDANVSALVASISQLQQEKKKLQEEKQQLQDQLSLTKAPGVVPPTSPPIICPFDWLSFDTSCYLISRNSRSWPEAKSFCESEGAHLAIIHTADEQTFLWERLPRGHWNAYWFGITDAQTEDQWKWVDGTPLVGGFWEVGEPNNHINEDCGYIVKTQVLERVAVRSWYDAPCSMYLPYICEKEAGPGASTALPH</sequence>
<keyword evidence="5" id="KW-1185">Reference proteome</keyword>
<reference evidence="4" key="2">
    <citation type="submission" date="2025-09" db="UniProtKB">
        <authorList>
            <consortium name="Ensembl"/>
        </authorList>
    </citation>
    <scope>IDENTIFICATION</scope>
</reference>
<dbReference type="InterPro" id="IPR016186">
    <property type="entry name" value="C-type_lectin-like/link_sf"/>
</dbReference>
<dbReference type="Pfam" id="PF00059">
    <property type="entry name" value="Lectin_C"/>
    <property type="match status" value="1"/>
</dbReference>
<proteinExistence type="predicted"/>